<accession>A0ABR4GF35</accession>
<sequence>MQSAMTTAYAFPRCSRYPDAYQGYMYRRHCGGMSRGIVVTLFLSKISTPRTNWQHSVSPRTGNMLREVLFRDYSLLRPHFGPQLLLLRWIRLRKNILLPTNMPKMSSKLDMSSKATTILRPRENVLTPKASRCYIHRKFHRLSMRQCRNRRIRLSGAVLQTYR</sequence>
<evidence type="ECO:0000313" key="1">
    <source>
        <dbReference type="EMBL" id="KAL2797659.1"/>
    </source>
</evidence>
<evidence type="ECO:0000313" key="2">
    <source>
        <dbReference type="Proteomes" id="UP001610563"/>
    </source>
</evidence>
<keyword evidence="2" id="KW-1185">Reference proteome</keyword>
<protein>
    <submittedName>
        <fullName evidence="1">Uncharacterized protein</fullName>
    </submittedName>
</protein>
<reference evidence="1 2" key="1">
    <citation type="submission" date="2024-07" db="EMBL/GenBank/DDBJ databases">
        <title>Section-level genome sequencing and comparative genomics of Aspergillus sections Usti and Cavernicolus.</title>
        <authorList>
            <consortium name="Lawrence Berkeley National Laboratory"/>
            <person name="Nybo J.L."/>
            <person name="Vesth T.C."/>
            <person name="Theobald S."/>
            <person name="Frisvad J.C."/>
            <person name="Larsen T.O."/>
            <person name="Kjaerboelling I."/>
            <person name="Rothschild-Mancinelli K."/>
            <person name="Lyhne E.K."/>
            <person name="Kogle M.E."/>
            <person name="Barry K."/>
            <person name="Clum A."/>
            <person name="Na H."/>
            <person name="Ledsgaard L."/>
            <person name="Lin J."/>
            <person name="Lipzen A."/>
            <person name="Kuo A."/>
            <person name="Riley R."/>
            <person name="Mondo S."/>
            <person name="Labutti K."/>
            <person name="Haridas S."/>
            <person name="Pangalinan J."/>
            <person name="Salamov A.A."/>
            <person name="Simmons B.A."/>
            <person name="Magnuson J.K."/>
            <person name="Chen J."/>
            <person name="Drula E."/>
            <person name="Henrissat B."/>
            <person name="Wiebenga A."/>
            <person name="Lubbers R.J."/>
            <person name="Gomes A.C."/>
            <person name="Makela M.R."/>
            <person name="Stajich J."/>
            <person name="Grigoriev I.V."/>
            <person name="Mortensen U.H."/>
            <person name="De Vries R.P."/>
            <person name="Baker S.E."/>
            <person name="Andersen M.R."/>
        </authorList>
    </citation>
    <scope>NUCLEOTIDE SEQUENCE [LARGE SCALE GENOMIC DNA]</scope>
    <source>
        <strain evidence="1 2">CBS 209.92</strain>
    </source>
</reference>
<comment type="caution">
    <text evidence="1">The sequence shown here is derived from an EMBL/GenBank/DDBJ whole genome shotgun (WGS) entry which is preliminary data.</text>
</comment>
<gene>
    <name evidence="1" type="ORF">BJX66DRAFT_297660</name>
</gene>
<proteinExistence type="predicted"/>
<name>A0ABR4GF35_9EURO</name>
<organism evidence="1 2">
    <name type="scientific">Aspergillus keveii</name>
    <dbReference type="NCBI Taxonomy" id="714993"/>
    <lineage>
        <taxon>Eukaryota</taxon>
        <taxon>Fungi</taxon>
        <taxon>Dikarya</taxon>
        <taxon>Ascomycota</taxon>
        <taxon>Pezizomycotina</taxon>
        <taxon>Eurotiomycetes</taxon>
        <taxon>Eurotiomycetidae</taxon>
        <taxon>Eurotiales</taxon>
        <taxon>Aspergillaceae</taxon>
        <taxon>Aspergillus</taxon>
        <taxon>Aspergillus subgen. Nidulantes</taxon>
    </lineage>
</organism>
<dbReference type="EMBL" id="JBFTWV010000018">
    <property type="protein sequence ID" value="KAL2797659.1"/>
    <property type="molecule type" value="Genomic_DNA"/>
</dbReference>
<dbReference type="Proteomes" id="UP001610563">
    <property type="component" value="Unassembled WGS sequence"/>
</dbReference>